<dbReference type="CTD" id="9617"/>
<keyword evidence="2" id="KW-0648">Protein biosynthesis</keyword>
<dbReference type="Gene3D" id="3.30.70.1660">
    <property type="match status" value="1"/>
</dbReference>
<dbReference type="InterPro" id="IPR005139">
    <property type="entry name" value="PCRF"/>
</dbReference>
<dbReference type="KEGG" id="gsh:117362098"/>
<dbReference type="GO" id="GO:0005739">
    <property type="term" value="C:mitochondrion"/>
    <property type="evidence" value="ECO:0007669"/>
    <property type="project" value="TreeGrafter"/>
</dbReference>
<evidence type="ECO:0000313" key="6">
    <source>
        <dbReference type="RefSeq" id="XP_033803794.1"/>
    </source>
</evidence>
<dbReference type="RefSeq" id="XP_033803794.1">
    <property type="nucleotide sequence ID" value="XM_033947903.1"/>
</dbReference>
<feature type="domain" description="Prokaryotic-type class I peptide chain release factors" evidence="4">
    <location>
        <begin position="322"/>
        <end position="338"/>
    </location>
</feature>
<dbReference type="InterPro" id="IPR050057">
    <property type="entry name" value="Prokaryotic/Mito_RF"/>
</dbReference>
<dbReference type="InterPro" id="IPR000352">
    <property type="entry name" value="Pep_chain_release_fac_I"/>
</dbReference>
<dbReference type="PANTHER" id="PTHR43804:SF1">
    <property type="entry name" value="PEPTIDE CHAIN RELEASE FACTOR 1, MITOCHONDRIAL"/>
    <property type="match status" value="1"/>
</dbReference>
<evidence type="ECO:0000256" key="2">
    <source>
        <dbReference type="ARBA" id="ARBA00022917"/>
    </source>
</evidence>
<accession>A0A6P8R1M8</accession>
<dbReference type="Gene3D" id="6.10.140.1950">
    <property type="match status" value="1"/>
</dbReference>
<evidence type="ECO:0000259" key="4">
    <source>
        <dbReference type="PROSITE" id="PS00745"/>
    </source>
</evidence>
<dbReference type="GeneID" id="117362098"/>
<dbReference type="GO" id="GO:0070126">
    <property type="term" value="P:mitochondrial translational termination"/>
    <property type="evidence" value="ECO:0007669"/>
    <property type="project" value="TreeGrafter"/>
</dbReference>
<organism evidence="5 6">
    <name type="scientific">Geotrypetes seraphini</name>
    <name type="common">Gaboon caecilian</name>
    <name type="synonym">Caecilia seraphini</name>
    <dbReference type="NCBI Taxonomy" id="260995"/>
    <lineage>
        <taxon>Eukaryota</taxon>
        <taxon>Metazoa</taxon>
        <taxon>Chordata</taxon>
        <taxon>Craniata</taxon>
        <taxon>Vertebrata</taxon>
        <taxon>Euteleostomi</taxon>
        <taxon>Amphibia</taxon>
        <taxon>Gymnophiona</taxon>
        <taxon>Geotrypetes</taxon>
    </lineage>
</organism>
<dbReference type="SMART" id="SM00937">
    <property type="entry name" value="PCRF"/>
    <property type="match status" value="1"/>
</dbReference>
<proteinExistence type="inferred from homology"/>
<dbReference type="OrthoDB" id="2019491at2759"/>
<comment type="similarity">
    <text evidence="1">Belongs to the prokaryotic/mitochondrial release factor family.</text>
</comment>
<dbReference type="Pfam" id="PF00472">
    <property type="entry name" value="RF-1"/>
    <property type="match status" value="1"/>
</dbReference>
<reference evidence="6" key="1">
    <citation type="submission" date="2025-08" db="UniProtKB">
        <authorList>
            <consortium name="RefSeq"/>
        </authorList>
    </citation>
    <scope>IDENTIFICATION</scope>
</reference>
<dbReference type="AlphaFoldDB" id="A0A6P8R1M8"/>
<dbReference type="Gene3D" id="3.30.160.20">
    <property type="match status" value="1"/>
</dbReference>
<dbReference type="Pfam" id="PF03462">
    <property type="entry name" value="PCRF"/>
    <property type="match status" value="1"/>
</dbReference>
<keyword evidence="5" id="KW-1185">Reference proteome</keyword>
<dbReference type="InParanoid" id="A0A6P8R1M8"/>
<evidence type="ECO:0000256" key="1">
    <source>
        <dbReference type="ARBA" id="ARBA00010835"/>
    </source>
</evidence>
<dbReference type="GO" id="GO:0003747">
    <property type="term" value="F:translation release factor activity"/>
    <property type="evidence" value="ECO:0007669"/>
    <property type="project" value="InterPro"/>
</dbReference>
<sequence length="460" mass="53609">MWSLKSYFVVRQATEMKHHKCIKIFRSLLANFCHLYHCYPYPDKKRGHITMLSVFRKGYFLRAVSPCHTFENQSQRCFHQDSGAPLKLKALKKYLETVSQEHGHISHVLSLPSVSEDECQTLGKRLTELSPLVKVFHEIQQAEREAEELESMCADLDSREEKQLLDLVLEERKSINQIINILYRKLFQILVPQDKHDDRDVILEVTSGRTTGGDICQQFTKEIFEMYQRYTHYRSWTFEILNYTTSEYGGLHHAAARVSGEGVYKRLKYEGGTHRVQRIPEVGLSSRMQRIHTGTMSVIVLPQPDEVEIRLDPKDLRIDTYRAKGAGGQHVNTTDSAVRIVHIPTGTAVECQQERSQLMNREKAIRMLQAKLYEQSIERELSHRKSARKLQVGTRAQSDRIRTYNFTQDRITDHRMSYEVRNIKEFLCGEKLLDELIDHLLQLADTEMMLELIENAENQN</sequence>
<name>A0A6P8R1M8_GEOSA</name>
<dbReference type="PROSITE" id="PS00745">
    <property type="entry name" value="RF_PROK_I"/>
    <property type="match status" value="1"/>
</dbReference>
<dbReference type="InterPro" id="IPR045853">
    <property type="entry name" value="Pep_chain_release_fac_I_sf"/>
</dbReference>
<evidence type="ECO:0000313" key="5">
    <source>
        <dbReference type="Proteomes" id="UP000515159"/>
    </source>
</evidence>
<gene>
    <name evidence="6" type="primary">MTRF1</name>
</gene>
<dbReference type="PANTHER" id="PTHR43804">
    <property type="entry name" value="LD18447P"/>
    <property type="match status" value="1"/>
</dbReference>
<feature type="coiled-coil region" evidence="3">
    <location>
        <begin position="132"/>
        <end position="159"/>
    </location>
</feature>
<protein>
    <submittedName>
        <fullName evidence="6">Peptide chain release factor 1, mitochondrial isoform X1</fullName>
    </submittedName>
</protein>
<dbReference type="FunCoup" id="A0A6P8R1M8">
    <property type="interactions" value="1370"/>
</dbReference>
<evidence type="ECO:0000256" key="3">
    <source>
        <dbReference type="SAM" id="Coils"/>
    </source>
</evidence>
<keyword evidence="3" id="KW-0175">Coiled coil</keyword>
<dbReference type="Proteomes" id="UP000515159">
    <property type="component" value="Chromosome 6"/>
</dbReference>
<dbReference type="FunFam" id="3.30.160.20:FF:000004">
    <property type="entry name" value="Peptide chain release factor 1"/>
    <property type="match status" value="1"/>
</dbReference>
<dbReference type="SUPFAM" id="SSF75620">
    <property type="entry name" value="Release factor"/>
    <property type="match status" value="1"/>
</dbReference>